<dbReference type="AlphaFoldDB" id="A0A6J4P1X2"/>
<proteinExistence type="predicted"/>
<feature type="region of interest" description="Disordered" evidence="1">
    <location>
        <begin position="1"/>
        <end position="58"/>
    </location>
</feature>
<protein>
    <submittedName>
        <fullName evidence="2">Uncharacterized protein</fullName>
    </submittedName>
</protein>
<name>A0A6J4P1X2_9RHOB</name>
<dbReference type="EMBL" id="CADCUU010000165">
    <property type="protein sequence ID" value="CAA9404052.1"/>
    <property type="molecule type" value="Genomic_DNA"/>
</dbReference>
<organism evidence="2">
    <name type="scientific">uncultured Rubellimicrobium sp</name>
    <dbReference type="NCBI Taxonomy" id="543078"/>
    <lineage>
        <taxon>Bacteria</taxon>
        <taxon>Pseudomonadati</taxon>
        <taxon>Pseudomonadota</taxon>
        <taxon>Alphaproteobacteria</taxon>
        <taxon>Rhodobacterales</taxon>
        <taxon>Roseobacteraceae</taxon>
        <taxon>Rubellimicrobium</taxon>
        <taxon>environmental samples</taxon>
    </lineage>
</organism>
<feature type="non-terminal residue" evidence="2">
    <location>
        <position position="58"/>
    </location>
</feature>
<evidence type="ECO:0000256" key="1">
    <source>
        <dbReference type="SAM" id="MobiDB-lite"/>
    </source>
</evidence>
<evidence type="ECO:0000313" key="2">
    <source>
        <dbReference type="EMBL" id="CAA9404052.1"/>
    </source>
</evidence>
<sequence length="58" mass="6229">ACPGLRRHQPGPASCAVRADMRRGLRRPRRSHLPATHPDGASRPKLAQAGRSPGGRNL</sequence>
<accession>A0A6J4P1X2</accession>
<feature type="non-terminal residue" evidence="2">
    <location>
        <position position="1"/>
    </location>
</feature>
<gene>
    <name evidence="2" type="ORF">AVDCRST_MAG15-1187</name>
</gene>
<reference evidence="2" key="1">
    <citation type="submission" date="2020-02" db="EMBL/GenBank/DDBJ databases">
        <authorList>
            <person name="Meier V. D."/>
        </authorList>
    </citation>
    <scope>NUCLEOTIDE SEQUENCE</scope>
    <source>
        <strain evidence="2">AVDCRST_MAG15</strain>
    </source>
</reference>